<dbReference type="EMBL" id="BSTJ01000015">
    <property type="protein sequence ID" value="GLY80508.1"/>
    <property type="molecule type" value="Genomic_DNA"/>
</dbReference>
<name>A0A9W6RRL9_9ACTN</name>
<organism evidence="1 2">
    <name type="scientific">Actinoallomurus iriomotensis</name>
    <dbReference type="NCBI Taxonomy" id="478107"/>
    <lineage>
        <taxon>Bacteria</taxon>
        <taxon>Bacillati</taxon>
        <taxon>Actinomycetota</taxon>
        <taxon>Actinomycetes</taxon>
        <taxon>Streptosporangiales</taxon>
        <taxon>Thermomonosporaceae</taxon>
        <taxon>Actinoallomurus</taxon>
    </lineage>
</organism>
<sequence>MQSEGGDLEVLAVIAGQVAGLAVEDVLAGGVEVLHHVQALVDLSAQFLVGEVVADEDGADAPAEFFDGLVGGVPPEYGRFGPPICLTCNFSD</sequence>
<dbReference type="Proteomes" id="UP001165135">
    <property type="component" value="Unassembled WGS sequence"/>
</dbReference>
<reference evidence="1" key="1">
    <citation type="submission" date="2023-03" db="EMBL/GenBank/DDBJ databases">
        <title>Actinoallomurus iriomotensis NBRC 103681.</title>
        <authorList>
            <person name="Ichikawa N."/>
            <person name="Sato H."/>
            <person name="Tonouchi N."/>
        </authorList>
    </citation>
    <scope>NUCLEOTIDE SEQUENCE</scope>
    <source>
        <strain evidence="1">NBRC 103681</strain>
    </source>
</reference>
<gene>
    <name evidence="1" type="ORF">Airi01_087750</name>
</gene>
<proteinExistence type="predicted"/>
<comment type="caution">
    <text evidence="1">The sequence shown here is derived from an EMBL/GenBank/DDBJ whole genome shotgun (WGS) entry which is preliminary data.</text>
</comment>
<accession>A0A9W6RRL9</accession>
<evidence type="ECO:0000313" key="1">
    <source>
        <dbReference type="EMBL" id="GLY80508.1"/>
    </source>
</evidence>
<evidence type="ECO:0000313" key="2">
    <source>
        <dbReference type="Proteomes" id="UP001165135"/>
    </source>
</evidence>
<dbReference type="AlphaFoldDB" id="A0A9W6RRL9"/>
<protein>
    <submittedName>
        <fullName evidence="1">Uncharacterized protein</fullName>
    </submittedName>
</protein>